<proteinExistence type="predicted"/>
<dbReference type="EMBL" id="QPFP01000020">
    <property type="protein sequence ID" value="TEB30976.1"/>
    <property type="molecule type" value="Genomic_DNA"/>
</dbReference>
<dbReference type="AlphaFoldDB" id="A0A4Y7T9Y3"/>
<gene>
    <name evidence="1" type="ORF">FA13DRAFT_473560</name>
</gene>
<comment type="caution">
    <text evidence="1">The sequence shown here is derived from an EMBL/GenBank/DDBJ whole genome shotgun (WGS) entry which is preliminary data.</text>
</comment>
<reference evidence="1 2" key="1">
    <citation type="journal article" date="2019" name="Nat. Ecol. Evol.">
        <title>Megaphylogeny resolves global patterns of mushroom evolution.</title>
        <authorList>
            <person name="Varga T."/>
            <person name="Krizsan K."/>
            <person name="Foldi C."/>
            <person name="Dima B."/>
            <person name="Sanchez-Garcia M."/>
            <person name="Sanchez-Ramirez S."/>
            <person name="Szollosi G.J."/>
            <person name="Szarkandi J.G."/>
            <person name="Papp V."/>
            <person name="Albert L."/>
            <person name="Andreopoulos W."/>
            <person name="Angelini C."/>
            <person name="Antonin V."/>
            <person name="Barry K.W."/>
            <person name="Bougher N.L."/>
            <person name="Buchanan P."/>
            <person name="Buyck B."/>
            <person name="Bense V."/>
            <person name="Catcheside P."/>
            <person name="Chovatia M."/>
            <person name="Cooper J."/>
            <person name="Damon W."/>
            <person name="Desjardin D."/>
            <person name="Finy P."/>
            <person name="Geml J."/>
            <person name="Haridas S."/>
            <person name="Hughes K."/>
            <person name="Justo A."/>
            <person name="Karasinski D."/>
            <person name="Kautmanova I."/>
            <person name="Kiss B."/>
            <person name="Kocsube S."/>
            <person name="Kotiranta H."/>
            <person name="LaButti K.M."/>
            <person name="Lechner B.E."/>
            <person name="Liimatainen K."/>
            <person name="Lipzen A."/>
            <person name="Lukacs Z."/>
            <person name="Mihaltcheva S."/>
            <person name="Morgado L.N."/>
            <person name="Niskanen T."/>
            <person name="Noordeloos M.E."/>
            <person name="Ohm R.A."/>
            <person name="Ortiz-Santana B."/>
            <person name="Ovrebo C."/>
            <person name="Racz N."/>
            <person name="Riley R."/>
            <person name="Savchenko A."/>
            <person name="Shiryaev A."/>
            <person name="Soop K."/>
            <person name="Spirin V."/>
            <person name="Szebenyi C."/>
            <person name="Tomsovsky M."/>
            <person name="Tulloss R.E."/>
            <person name="Uehling J."/>
            <person name="Grigoriev I.V."/>
            <person name="Vagvolgyi C."/>
            <person name="Papp T."/>
            <person name="Martin F.M."/>
            <person name="Miettinen O."/>
            <person name="Hibbett D.S."/>
            <person name="Nagy L.G."/>
        </authorList>
    </citation>
    <scope>NUCLEOTIDE SEQUENCE [LARGE SCALE GENOMIC DNA]</scope>
    <source>
        <strain evidence="1 2">FP101781</strain>
    </source>
</reference>
<name>A0A4Y7T9Y3_COPMI</name>
<keyword evidence="2" id="KW-1185">Reference proteome</keyword>
<protein>
    <submittedName>
        <fullName evidence="1">Uncharacterized protein</fullName>
    </submittedName>
</protein>
<evidence type="ECO:0000313" key="1">
    <source>
        <dbReference type="EMBL" id="TEB30976.1"/>
    </source>
</evidence>
<evidence type="ECO:0000313" key="2">
    <source>
        <dbReference type="Proteomes" id="UP000298030"/>
    </source>
</evidence>
<dbReference type="Proteomes" id="UP000298030">
    <property type="component" value="Unassembled WGS sequence"/>
</dbReference>
<organism evidence="1 2">
    <name type="scientific">Coprinellus micaceus</name>
    <name type="common">Glistening ink-cap mushroom</name>
    <name type="synonym">Coprinus micaceus</name>
    <dbReference type="NCBI Taxonomy" id="71717"/>
    <lineage>
        <taxon>Eukaryota</taxon>
        <taxon>Fungi</taxon>
        <taxon>Dikarya</taxon>
        <taxon>Basidiomycota</taxon>
        <taxon>Agaricomycotina</taxon>
        <taxon>Agaricomycetes</taxon>
        <taxon>Agaricomycetidae</taxon>
        <taxon>Agaricales</taxon>
        <taxon>Agaricineae</taxon>
        <taxon>Psathyrellaceae</taxon>
        <taxon>Coprinellus</taxon>
    </lineage>
</organism>
<sequence length="92" mass="10616">MSSCLLTCQGRLFATLTCFHFPTALSPFSLLPCLSAQMFPTQWNEARRQEASIFEEIVQDPSPSPEPSRYHSSNHKLQWRDQGLKFLLDGRW</sequence>
<accession>A0A4Y7T9Y3</accession>